<dbReference type="PANTHER" id="PTHR24260:SF136">
    <property type="entry name" value="GH08193P-RELATED"/>
    <property type="match status" value="1"/>
</dbReference>
<organism evidence="2 3">
    <name type="scientific">Roseivirga echinicomitans</name>
    <dbReference type="NCBI Taxonomy" id="296218"/>
    <lineage>
        <taxon>Bacteria</taxon>
        <taxon>Pseudomonadati</taxon>
        <taxon>Bacteroidota</taxon>
        <taxon>Cytophagia</taxon>
        <taxon>Cytophagales</taxon>
        <taxon>Roseivirgaceae</taxon>
        <taxon>Roseivirga</taxon>
    </lineage>
</organism>
<dbReference type="Gene3D" id="2.40.10.10">
    <property type="entry name" value="Trypsin-like serine proteases"/>
    <property type="match status" value="1"/>
</dbReference>
<dbReference type="InterPro" id="IPR043504">
    <property type="entry name" value="Peptidase_S1_PA_chymotrypsin"/>
</dbReference>
<protein>
    <recommendedName>
        <fullName evidence="1">Peptidase S1 domain-containing protein</fullName>
    </recommendedName>
</protein>
<dbReference type="STRING" id="296218.AWN68_11810"/>
<dbReference type="RefSeq" id="WP_068418934.1">
    <property type="nucleotide sequence ID" value="NZ_LRDB01000051.1"/>
</dbReference>
<name>A0A150X138_9BACT</name>
<dbReference type="GO" id="GO:0006508">
    <property type="term" value="P:proteolysis"/>
    <property type="evidence" value="ECO:0007669"/>
    <property type="project" value="InterPro"/>
</dbReference>
<dbReference type="OrthoDB" id="9813836at2"/>
<sequence length="251" mass="27296">MKAFISLSFIGVLLMGSPKEIVMRHDVDDSEYVALGAKYGGSAVRLNAGCGTFIQANWILTAGHVLESSRVGEDVTVNGVKYAIKRKIIHPDYNLRGAVNHDIALIELEENIPNVELAILYEKSDEVGKEIIFAGTGWAGTGDRGMVDGAIVKDRKLRAAQNLIDGTKPSYIRFTFDAPDSENVLPLEGISGPGDSGGPALWFDGDQAYIMGVSSHQDGRDTGKPEGVYGVYEYYTRVSEYLSWINEVMGN</sequence>
<accession>A0A150X138</accession>
<dbReference type="SUPFAM" id="SSF50494">
    <property type="entry name" value="Trypsin-like serine proteases"/>
    <property type="match status" value="1"/>
</dbReference>
<dbReference type="InterPro" id="IPR001254">
    <property type="entry name" value="Trypsin_dom"/>
</dbReference>
<dbReference type="InterPro" id="IPR001314">
    <property type="entry name" value="Peptidase_S1A"/>
</dbReference>
<dbReference type="SMART" id="SM00020">
    <property type="entry name" value="Tryp_SPc"/>
    <property type="match status" value="1"/>
</dbReference>
<dbReference type="InterPro" id="IPR009003">
    <property type="entry name" value="Peptidase_S1_PA"/>
</dbReference>
<evidence type="ECO:0000259" key="1">
    <source>
        <dbReference type="PROSITE" id="PS50240"/>
    </source>
</evidence>
<comment type="caution">
    <text evidence="2">The sequence shown here is derived from an EMBL/GenBank/DDBJ whole genome shotgun (WGS) entry which is preliminary data.</text>
</comment>
<dbReference type="InterPro" id="IPR051333">
    <property type="entry name" value="CLIP_Serine_Protease"/>
</dbReference>
<dbReference type="GO" id="GO:0004252">
    <property type="term" value="F:serine-type endopeptidase activity"/>
    <property type="evidence" value="ECO:0007669"/>
    <property type="project" value="InterPro"/>
</dbReference>
<evidence type="ECO:0000313" key="3">
    <source>
        <dbReference type="Proteomes" id="UP000075615"/>
    </source>
</evidence>
<dbReference type="PANTHER" id="PTHR24260">
    <property type="match status" value="1"/>
</dbReference>
<keyword evidence="3" id="KW-1185">Reference proteome</keyword>
<evidence type="ECO:0000313" key="2">
    <source>
        <dbReference type="EMBL" id="KYG72439.1"/>
    </source>
</evidence>
<dbReference type="Pfam" id="PF00089">
    <property type="entry name" value="Trypsin"/>
    <property type="match status" value="1"/>
</dbReference>
<gene>
    <name evidence="2" type="ORF">AWN68_11810</name>
</gene>
<dbReference type="EMBL" id="LRDB01000051">
    <property type="protein sequence ID" value="KYG72439.1"/>
    <property type="molecule type" value="Genomic_DNA"/>
</dbReference>
<dbReference type="PRINTS" id="PR00722">
    <property type="entry name" value="CHYMOTRYPSIN"/>
</dbReference>
<dbReference type="PROSITE" id="PS50240">
    <property type="entry name" value="TRYPSIN_DOM"/>
    <property type="match status" value="1"/>
</dbReference>
<reference evidence="2 3" key="1">
    <citation type="submission" date="2016-01" db="EMBL/GenBank/DDBJ databases">
        <title>Genome sequencing of Roseivirga echinicomitans KMM 6058.</title>
        <authorList>
            <person name="Selvaratnam C."/>
            <person name="Thevarajoo S."/>
            <person name="Goh K.M."/>
            <person name="Ee R."/>
            <person name="Chan K.-G."/>
            <person name="Chong C.S."/>
        </authorList>
    </citation>
    <scope>NUCLEOTIDE SEQUENCE [LARGE SCALE GENOMIC DNA]</scope>
    <source>
        <strain evidence="2 3">KMM 6058</strain>
    </source>
</reference>
<feature type="domain" description="Peptidase S1" evidence="1">
    <location>
        <begin position="9"/>
        <end position="250"/>
    </location>
</feature>
<dbReference type="AlphaFoldDB" id="A0A150X138"/>
<dbReference type="Proteomes" id="UP000075615">
    <property type="component" value="Unassembled WGS sequence"/>
</dbReference>
<proteinExistence type="predicted"/>